<proteinExistence type="predicted"/>
<accession>A0A368YEJ2</accession>
<dbReference type="Pfam" id="PF09335">
    <property type="entry name" value="VTT_dom"/>
    <property type="match status" value="1"/>
</dbReference>
<comment type="subcellular location">
    <subcellularLocation>
        <location evidence="1">Cell membrane</location>
        <topology evidence="1">Multi-pass membrane protein</topology>
    </subcellularLocation>
</comment>
<dbReference type="PANTHER" id="PTHR42709:SF6">
    <property type="entry name" value="UNDECAPRENYL PHOSPHATE TRANSPORTER A"/>
    <property type="match status" value="1"/>
</dbReference>
<keyword evidence="5 6" id="KW-0472">Membrane</keyword>
<dbReference type="OrthoDB" id="9782291at2"/>
<comment type="caution">
    <text evidence="8">The sequence shown here is derived from an EMBL/GenBank/DDBJ whole genome shotgun (WGS) entry which is preliminary data.</text>
</comment>
<keyword evidence="2" id="KW-1003">Cell membrane</keyword>
<dbReference type="RefSeq" id="WP_114350970.1">
    <property type="nucleotide sequence ID" value="NZ_QPJL01000054.1"/>
</dbReference>
<protein>
    <submittedName>
        <fullName evidence="8">Membrane protein DedA with SNARE-associated domain</fullName>
    </submittedName>
</protein>
<keyword evidence="9" id="KW-1185">Reference proteome</keyword>
<dbReference type="PANTHER" id="PTHR42709">
    <property type="entry name" value="ALKALINE PHOSPHATASE LIKE PROTEIN"/>
    <property type="match status" value="1"/>
</dbReference>
<evidence type="ECO:0000313" key="8">
    <source>
        <dbReference type="EMBL" id="RCW77868.1"/>
    </source>
</evidence>
<evidence type="ECO:0000313" key="9">
    <source>
        <dbReference type="Proteomes" id="UP000253345"/>
    </source>
</evidence>
<dbReference type="Proteomes" id="UP000253345">
    <property type="component" value="Unassembled WGS sequence"/>
</dbReference>
<keyword evidence="3 6" id="KW-0812">Transmembrane</keyword>
<dbReference type="EMBL" id="QPJL01000054">
    <property type="protein sequence ID" value="RCW77868.1"/>
    <property type="molecule type" value="Genomic_DNA"/>
</dbReference>
<feature type="transmembrane region" description="Helical" evidence="6">
    <location>
        <begin position="169"/>
        <end position="190"/>
    </location>
</feature>
<gene>
    <name evidence="8" type="ORF">DFP89_1543</name>
</gene>
<dbReference type="InterPro" id="IPR032816">
    <property type="entry name" value="VTT_dom"/>
</dbReference>
<evidence type="ECO:0000256" key="1">
    <source>
        <dbReference type="ARBA" id="ARBA00004651"/>
    </source>
</evidence>
<feature type="domain" description="VTT" evidence="7">
    <location>
        <begin position="30"/>
        <end position="153"/>
    </location>
</feature>
<evidence type="ECO:0000256" key="5">
    <source>
        <dbReference type="ARBA" id="ARBA00023136"/>
    </source>
</evidence>
<reference evidence="8 9" key="1">
    <citation type="submission" date="2018-07" db="EMBL/GenBank/DDBJ databases">
        <title>Genomic Encyclopedia of Type Strains, Phase III (KMG-III): the genomes of soil and plant-associated and newly described type strains.</title>
        <authorList>
            <person name="Whitman W."/>
        </authorList>
    </citation>
    <scope>NUCLEOTIDE SEQUENCE [LARGE SCALE GENOMIC DNA]</scope>
    <source>
        <strain evidence="8 9">CECT 8525</strain>
    </source>
</reference>
<evidence type="ECO:0000256" key="3">
    <source>
        <dbReference type="ARBA" id="ARBA00022692"/>
    </source>
</evidence>
<evidence type="ECO:0000256" key="6">
    <source>
        <dbReference type="SAM" id="Phobius"/>
    </source>
</evidence>
<name>A0A368YEJ2_9RHOB</name>
<dbReference type="AlphaFoldDB" id="A0A368YEJ2"/>
<evidence type="ECO:0000259" key="7">
    <source>
        <dbReference type="Pfam" id="PF09335"/>
    </source>
</evidence>
<sequence length="197" mass="20205">MIEVLLALVPVGGPWIVGTATFLSCLALPVPSSLIMLTAGAFVASGDLSGPVTVALALAGALTGDQLGYALGRAGFSGKTVPTIKMTQFLTKAQILLARHGVWAVFLSRWLLSPLGPYVNLICGATRSSWWRFSLAGLAGESLWVGLYLGAGYTFAGHVEAIADIAGNLSGALSAGAVTLGLVLVLRSALRATGSHR</sequence>
<keyword evidence="4 6" id="KW-1133">Transmembrane helix</keyword>
<organism evidence="8 9">
    <name type="scientific">Paracoccus lutimaris</name>
    <dbReference type="NCBI Taxonomy" id="1490030"/>
    <lineage>
        <taxon>Bacteria</taxon>
        <taxon>Pseudomonadati</taxon>
        <taxon>Pseudomonadota</taxon>
        <taxon>Alphaproteobacteria</taxon>
        <taxon>Rhodobacterales</taxon>
        <taxon>Paracoccaceae</taxon>
        <taxon>Paracoccus</taxon>
    </lineage>
</organism>
<dbReference type="GO" id="GO:0005886">
    <property type="term" value="C:plasma membrane"/>
    <property type="evidence" value="ECO:0007669"/>
    <property type="project" value="UniProtKB-SubCell"/>
</dbReference>
<evidence type="ECO:0000256" key="2">
    <source>
        <dbReference type="ARBA" id="ARBA00022475"/>
    </source>
</evidence>
<dbReference type="InterPro" id="IPR051311">
    <property type="entry name" value="DedA_domain"/>
</dbReference>
<evidence type="ECO:0000256" key="4">
    <source>
        <dbReference type="ARBA" id="ARBA00022989"/>
    </source>
</evidence>